<dbReference type="InterPro" id="IPR016039">
    <property type="entry name" value="Thiolase-like"/>
</dbReference>
<dbReference type="InterPro" id="IPR014031">
    <property type="entry name" value="Ketoacyl_synth_C"/>
</dbReference>
<evidence type="ECO:0000259" key="5">
    <source>
        <dbReference type="PROSITE" id="PS52004"/>
    </source>
</evidence>
<dbReference type="STRING" id="62101.AB835_07880"/>
<evidence type="ECO:0000313" key="6">
    <source>
        <dbReference type="EMBL" id="ODS23623.1"/>
    </source>
</evidence>
<evidence type="ECO:0000256" key="3">
    <source>
        <dbReference type="ARBA" id="ARBA00022679"/>
    </source>
</evidence>
<dbReference type="InterPro" id="IPR018201">
    <property type="entry name" value="Ketoacyl_synth_AS"/>
</dbReference>
<dbReference type="PROSITE" id="PS00606">
    <property type="entry name" value="KS3_1"/>
    <property type="match status" value="1"/>
</dbReference>
<comment type="caution">
    <text evidence="6">The sequence shown here is derived from an EMBL/GenBank/DDBJ whole genome shotgun (WGS) entry which is preliminary data.</text>
</comment>
<name>A0A1D2QQ20_9GAMM</name>
<keyword evidence="3 4" id="KW-0808">Transferase</keyword>
<proteinExistence type="inferred from homology"/>
<accession>A0A1D2QQ20</accession>
<dbReference type="InterPro" id="IPR000794">
    <property type="entry name" value="Beta-ketoacyl_synthase"/>
</dbReference>
<comment type="pathway">
    <text evidence="1">Lipid metabolism; fatty acid biosynthesis.</text>
</comment>
<dbReference type="GO" id="GO:0004315">
    <property type="term" value="F:3-oxoacyl-[acyl-carrier-protein] synthase activity"/>
    <property type="evidence" value="ECO:0007669"/>
    <property type="project" value="InterPro"/>
</dbReference>
<dbReference type="GO" id="GO:0005829">
    <property type="term" value="C:cytosol"/>
    <property type="evidence" value="ECO:0007669"/>
    <property type="project" value="TreeGrafter"/>
</dbReference>
<dbReference type="Gene3D" id="3.40.47.10">
    <property type="match status" value="2"/>
</dbReference>
<comment type="similarity">
    <text evidence="2 4">Belongs to the thiolase-like superfamily. Beta-ketoacyl-ACP synthases family.</text>
</comment>
<evidence type="ECO:0000313" key="7">
    <source>
        <dbReference type="Proteomes" id="UP000242502"/>
    </source>
</evidence>
<dbReference type="NCBIfam" id="NF006618">
    <property type="entry name" value="PRK09185.1"/>
    <property type="match status" value="1"/>
</dbReference>
<dbReference type="SUPFAM" id="SSF53901">
    <property type="entry name" value="Thiolase-like"/>
    <property type="match status" value="2"/>
</dbReference>
<dbReference type="SMART" id="SM00825">
    <property type="entry name" value="PKS_KS"/>
    <property type="match status" value="1"/>
</dbReference>
<protein>
    <submittedName>
        <fullName evidence="6">Beta-ketoacyl-[acyl-carrier-protein] synthase II</fullName>
    </submittedName>
</protein>
<dbReference type="Proteomes" id="UP000242502">
    <property type="component" value="Unassembled WGS sequence"/>
</dbReference>
<dbReference type="CDD" id="cd00834">
    <property type="entry name" value="KAS_I_II"/>
    <property type="match status" value="1"/>
</dbReference>
<reference evidence="6 7" key="1">
    <citation type="journal article" date="2016" name="Appl. Environ. Microbiol.">
        <title>Lack of Overt Genome Reduction in the Bryostatin-Producing Bryozoan Symbiont "Candidatus Endobugula sertula".</title>
        <authorList>
            <person name="Miller I.J."/>
            <person name="Vanee N."/>
            <person name="Fong S.S."/>
            <person name="Lim-Fong G.E."/>
            <person name="Kwan J.C."/>
        </authorList>
    </citation>
    <scope>NUCLEOTIDE SEQUENCE [LARGE SCALE GENOMIC DNA]</scope>
    <source>
        <strain evidence="6">AB1-4</strain>
    </source>
</reference>
<sequence>MKRSSVYLNHLGIVCALGDDPDTIRQRMAVGDPDCLSYTSDFIADRLLLLGLVEKPLPSLAYFPSQEQTRCNQLLVAAMSQILEAFEQLRNGIDPLRIGIVLGTSTSGISEGEQAINTLYHQGCFPKNFNYSQQEMSSPAECLARWLNIKGPTYVISTACSSSAKALASARRLLRMNICDLVVSGGVDSLCQLTVNGFDALESVSEQRCQPFSLSRNGINIGEGAALFLLSRNHGPVSLTGVGESSDTYHISAPDPSGAGAEAAMIRALQDAQLFADEIDYLNLHGTATPQNDKMESLAVKRVFNKGIACSSTKPYTGHTLGATGAIEAAICWLTLVQTDNDSRLYTLPTHIWDGQIDTELPSLNLVTQNTQKENLRYTMSNSFAFGGNNISLLLERTQ</sequence>
<dbReference type="Pfam" id="PF00109">
    <property type="entry name" value="ketoacyl-synt"/>
    <property type="match status" value="1"/>
</dbReference>
<dbReference type="PANTHER" id="PTHR11712">
    <property type="entry name" value="POLYKETIDE SYNTHASE-RELATED"/>
    <property type="match status" value="1"/>
</dbReference>
<dbReference type="InterPro" id="IPR020841">
    <property type="entry name" value="PKS_Beta-ketoAc_synthase_dom"/>
</dbReference>
<dbReference type="AlphaFoldDB" id="A0A1D2QQ20"/>
<dbReference type="PROSITE" id="PS52004">
    <property type="entry name" value="KS3_2"/>
    <property type="match status" value="1"/>
</dbReference>
<dbReference type="GO" id="GO:0006633">
    <property type="term" value="P:fatty acid biosynthetic process"/>
    <property type="evidence" value="ECO:0007669"/>
    <property type="project" value="UniProtKB-UniPathway"/>
</dbReference>
<dbReference type="InterPro" id="IPR014030">
    <property type="entry name" value="Ketoacyl_synth_N"/>
</dbReference>
<dbReference type="UniPathway" id="UPA00094"/>
<evidence type="ECO:0000256" key="4">
    <source>
        <dbReference type="RuleBase" id="RU003694"/>
    </source>
</evidence>
<gene>
    <name evidence="6" type="ORF">AB835_07880</name>
</gene>
<dbReference type="EMBL" id="MDLC01000024">
    <property type="protein sequence ID" value="ODS23623.1"/>
    <property type="molecule type" value="Genomic_DNA"/>
</dbReference>
<dbReference type="PANTHER" id="PTHR11712:SF320">
    <property type="entry name" value="BETA-KETOACYL SYNTHASE"/>
    <property type="match status" value="1"/>
</dbReference>
<organism evidence="6 7">
    <name type="scientific">Candidatus Endobugula sertula</name>
    <name type="common">Bugula neritina bacterial symbiont</name>
    <dbReference type="NCBI Taxonomy" id="62101"/>
    <lineage>
        <taxon>Bacteria</taxon>
        <taxon>Pseudomonadati</taxon>
        <taxon>Pseudomonadota</taxon>
        <taxon>Gammaproteobacteria</taxon>
        <taxon>Cellvibrionales</taxon>
        <taxon>Cellvibrionaceae</taxon>
        <taxon>Candidatus Endobugula</taxon>
    </lineage>
</organism>
<evidence type="ECO:0000256" key="1">
    <source>
        <dbReference type="ARBA" id="ARBA00005194"/>
    </source>
</evidence>
<dbReference type="Pfam" id="PF02801">
    <property type="entry name" value="Ketoacyl-synt_C"/>
    <property type="match status" value="1"/>
</dbReference>
<evidence type="ECO:0000256" key="2">
    <source>
        <dbReference type="ARBA" id="ARBA00008467"/>
    </source>
</evidence>
<feature type="domain" description="Ketosynthase family 3 (KS3)" evidence="5">
    <location>
        <begin position="1"/>
        <end position="397"/>
    </location>
</feature>